<sequence length="42" mass="4952">MQTKPNGTQHLNTPWNKDKIIGQKRPLKLQEVWATRIRLQLA</sequence>
<dbReference type="Proteomes" id="UP000315403">
    <property type="component" value="Unassembled WGS sequence"/>
</dbReference>
<dbReference type="EMBL" id="SZUV01000001">
    <property type="protein sequence ID" value="TQN51467.1"/>
    <property type="molecule type" value="Genomic_DNA"/>
</dbReference>
<comment type="caution">
    <text evidence="1">The sequence shown here is derived from an EMBL/GenBank/DDBJ whole genome shotgun (WGS) entry which is preliminary data.</text>
</comment>
<proteinExistence type="predicted"/>
<reference evidence="1 2" key="1">
    <citation type="submission" date="2019-03" db="EMBL/GenBank/DDBJ databases">
        <title>New insights into Acidothiobacillus thiooxidans sulfur metabolism through coupled gene expression, solution geochemistry, microscopy and spectroscopy analyses.</title>
        <authorList>
            <person name="Camacho D."/>
            <person name="Frazao R."/>
            <person name="Fouillen A."/>
            <person name="Nanci A."/>
            <person name="Lang B.F."/>
            <person name="Apte S.C."/>
            <person name="Baron C."/>
            <person name="Warren L.A."/>
        </authorList>
    </citation>
    <scope>NUCLEOTIDE SEQUENCE [LARGE SCALE GENOMIC DNA]</scope>
    <source>
        <strain evidence="1 2">ATCC 19377</strain>
    </source>
</reference>
<accession>A0A543Q555</accession>
<dbReference type="AlphaFoldDB" id="A0A543Q555"/>
<evidence type="ECO:0000313" key="2">
    <source>
        <dbReference type="Proteomes" id="UP000315403"/>
    </source>
</evidence>
<protein>
    <recommendedName>
        <fullName evidence="3">Integrase</fullName>
    </recommendedName>
</protein>
<dbReference type="RefSeq" id="WP_282593921.1">
    <property type="nucleotide sequence ID" value="NZ_SZUV01000001.1"/>
</dbReference>
<gene>
    <name evidence="1" type="ORF">DLNHIDIE_01340</name>
</gene>
<name>A0A543Q555_ACITH</name>
<evidence type="ECO:0000313" key="1">
    <source>
        <dbReference type="EMBL" id="TQN51467.1"/>
    </source>
</evidence>
<organism evidence="1 2">
    <name type="scientific">Acidithiobacillus thiooxidans ATCC 19377</name>
    <dbReference type="NCBI Taxonomy" id="637390"/>
    <lineage>
        <taxon>Bacteria</taxon>
        <taxon>Pseudomonadati</taxon>
        <taxon>Pseudomonadota</taxon>
        <taxon>Acidithiobacillia</taxon>
        <taxon>Acidithiobacillales</taxon>
        <taxon>Acidithiobacillaceae</taxon>
        <taxon>Acidithiobacillus</taxon>
    </lineage>
</organism>
<evidence type="ECO:0008006" key="3">
    <source>
        <dbReference type="Google" id="ProtNLM"/>
    </source>
</evidence>